<dbReference type="InterPro" id="IPR052347">
    <property type="entry name" value="Isochorismatase_Nicotinamidase"/>
</dbReference>
<dbReference type="PANTHER" id="PTHR11080:SF33">
    <property type="entry name" value="ISOCHORISMATASE-LIKE DOMAIN-CONTAINING PROTEIN"/>
    <property type="match status" value="1"/>
</dbReference>
<evidence type="ECO:0000256" key="3">
    <source>
        <dbReference type="ARBA" id="ARBA00022723"/>
    </source>
</evidence>
<dbReference type="FunFam" id="3.40.50.850:FF:000013">
    <property type="entry name" value="Pyrazinamidase and NiCotinamidase"/>
    <property type="match status" value="1"/>
</dbReference>
<evidence type="ECO:0000256" key="6">
    <source>
        <dbReference type="ARBA" id="ARBA00043224"/>
    </source>
</evidence>
<dbReference type="InterPro" id="IPR000868">
    <property type="entry name" value="Isochorismatase-like_dom"/>
</dbReference>
<keyword evidence="2" id="KW-0662">Pyridine nucleotide biosynthesis</keyword>
<feature type="region of interest" description="Disordered" evidence="7">
    <location>
        <begin position="1"/>
        <end position="38"/>
    </location>
</feature>
<feature type="compositionally biased region" description="Low complexity" evidence="7">
    <location>
        <begin position="7"/>
        <end position="34"/>
    </location>
</feature>
<dbReference type="GO" id="GO:0006769">
    <property type="term" value="P:nicotinamide metabolic process"/>
    <property type="evidence" value="ECO:0007669"/>
    <property type="project" value="EnsemblMetazoa"/>
</dbReference>
<dbReference type="Pfam" id="PF00857">
    <property type="entry name" value="Isochorismatase"/>
    <property type="match status" value="1"/>
</dbReference>
<accession>E3M6Z4</accession>
<gene>
    <name evidence="9" type="primary">Cre-pnc-1</name>
    <name evidence="9" type="ORF">CRE_10048</name>
</gene>
<dbReference type="Proteomes" id="UP000008281">
    <property type="component" value="Unassembled WGS sequence"/>
</dbReference>
<dbReference type="Gene3D" id="3.40.50.850">
    <property type="entry name" value="Isochorismatase-like"/>
    <property type="match status" value="1"/>
</dbReference>
<dbReference type="STRING" id="31234.E3M6Z4"/>
<evidence type="ECO:0000256" key="2">
    <source>
        <dbReference type="ARBA" id="ARBA00022642"/>
    </source>
</evidence>
<dbReference type="eggNOG" id="KOG4003">
    <property type="taxonomic scope" value="Eukaryota"/>
</dbReference>
<dbReference type="FunCoup" id="E3M6Z4">
    <property type="interactions" value="302"/>
</dbReference>
<dbReference type="GO" id="GO:0046872">
    <property type="term" value="F:metal ion binding"/>
    <property type="evidence" value="ECO:0007669"/>
    <property type="project" value="UniProtKB-KW"/>
</dbReference>
<dbReference type="GO" id="GO:0005615">
    <property type="term" value="C:extracellular space"/>
    <property type="evidence" value="ECO:0007669"/>
    <property type="project" value="EnsemblMetazoa"/>
</dbReference>
<evidence type="ECO:0000256" key="5">
    <source>
        <dbReference type="ARBA" id="ARBA00039017"/>
    </source>
</evidence>
<dbReference type="OrthoDB" id="167809at2759"/>
<reference evidence="9" key="1">
    <citation type="submission" date="2007-07" db="EMBL/GenBank/DDBJ databases">
        <title>PCAP assembly of the Caenorhabditis remanei genome.</title>
        <authorList>
            <consortium name="The Caenorhabditis remanei Sequencing Consortium"/>
            <person name="Wilson R.K."/>
        </authorList>
    </citation>
    <scope>NUCLEOTIDE SEQUENCE [LARGE SCALE GENOMIC DNA]</scope>
    <source>
        <strain evidence="9">PB4641</strain>
    </source>
</reference>
<evidence type="ECO:0000256" key="1">
    <source>
        <dbReference type="ARBA" id="ARBA00006336"/>
    </source>
</evidence>
<dbReference type="InParanoid" id="E3M6Z4"/>
<keyword evidence="10" id="KW-1185">Reference proteome</keyword>
<dbReference type="PANTHER" id="PTHR11080">
    <property type="entry name" value="PYRAZINAMIDASE/NICOTINAMIDASE"/>
    <property type="match status" value="1"/>
</dbReference>
<dbReference type="InterPro" id="IPR036380">
    <property type="entry name" value="Isochorismatase-like_sf"/>
</dbReference>
<organism evidence="10">
    <name type="scientific">Caenorhabditis remanei</name>
    <name type="common">Caenorhabditis vulgaris</name>
    <dbReference type="NCBI Taxonomy" id="31234"/>
    <lineage>
        <taxon>Eukaryota</taxon>
        <taxon>Metazoa</taxon>
        <taxon>Ecdysozoa</taxon>
        <taxon>Nematoda</taxon>
        <taxon>Chromadorea</taxon>
        <taxon>Rhabditida</taxon>
        <taxon>Rhabditina</taxon>
        <taxon>Rhabditomorpha</taxon>
        <taxon>Rhabditoidea</taxon>
        <taxon>Rhabditidae</taxon>
        <taxon>Peloderinae</taxon>
        <taxon>Caenorhabditis</taxon>
    </lineage>
</organism>
<evidence type="ECO:0000259" key="8">
    <source>
        <dbReference type="Pfam" id="PF00857"/>
    </source>
</evidence>
<name>E3M6Z4_CAERE</name>
<sequence>MVHSDNSTETSVSNNNNTVLSNQSQSISEQLSQLTGNSVEESEKVMNSWLRGRQWDLTTSVQFDQEVLSRLRSLRVALLVVDFQNDFVDGSLKIGDGDAGQDPNKAIPPLNELLQLNSWDLVVYTKDWHPHNHISFLSQAHNSDREMDKKDENRTLNFFDSVQFMKPIKTEQVLYPDHCIQKSWGSDIHPEVFIVPKAEYIMKGVDPYLDSYSAFNDNNGLSKLVTSFFSSQLLIFRTELEDVLHRENIDAVVIAGLAYDICVRFTCLVSKILVFENKKIVQHFQDAVKQNFLAAVIPDCSAGLTKKGITESEIAFKKQGVAMISKEEAKEITEGAFLPKEWVRKIAAGKKNH</sequence>
<evidence type="ECO:0000256" key="7">
    <source>
        <dbReference type="SAM" id="MobiDB-lite"/>
    </source>
</evidence>
<dbReference type="CDD" id="cd01011">
    <property type="entry name" value="nicotinamidase"/>
    <property type="match status" value="1"/>
</dbReference>
<dbReference type="EC" id="3.5.1.19" evidence="5"/>
<proteinExistence type="inferred from homology"/>
<comment type="pathway">
    <text evidence="4">Cofactor biosynthesis; nicotinate biosynthesis; nicotinate from nicotinamide: step 1/1.</text>
</comment>
<dbReference type="HOGENOM" id="CLU_068979_13_1_1"/>
<feature type="domain" description="Isochorismatase-like" evidence="8">
    <location>
        <begin position="77"/>
        <end position="268"/>
    </location>
</feature>
<dbReference type="OMA" id="YDVPHER"/>
<evidence type="ECO:0000313" key="9">
    <source>
        <dbReference type="EMBL" id="EFO92985.1"/>
    </source>
</evidence>
<keyword evidence="3" id="KW-0479">Metal-binding</keyword>
<dbReference type="GO" id="GO:0019363">
    <property type="term" value="P:pyridine nucleotide biosynthetic process"/>
    <property type="evidence" value="ECO:0007669"/>
    <property type="project" value="UniProtKB-KW"/>
</dbReference>
<evidence type="ECO:0000313" key="10">
    <source>
        <dbReference type="Proteomes" id="UP000008281"/>
    </source>
</evidence>
<comment type="similarity">
    <text evidence="1">Belongs to the isochorismatase family.</text>
</comment>
<protein>
    <recommendedName>
        <fullName evidence="5">nicotinamidase</fullName>
        <ecNumber evidence="5">3.5.1.19</ecNumber>
    </recommendedName>
    <alternativeName>
        <fullName evidence="6">Nicotinamide deamidase</fullName>
    </alternativeName>
</protein>
<dbReference type="SUPFAM" id="SSF52499">
    <property type="entry name" value="Isochorismatase-like hydrolases"/>
    <property type="match status" value="1"/>
</dbReference>
<dbReference type="GO" id="GO:0008936">
    <property type="term" value="F:nicotinamidase activity"/>
    <property type="evidence" value="ECO:0007669"/>
    <property type="project" value="UniProtKB-EC"/>
</dbReference>
<dbReference type="AlphaFoldDB" id="E3M6Z4"/>
<evidence type="ECO:0000256" key="4">
    <source>
        <dbReference type="ARBA" id="ARBA00037900"/>
    </source>
</evidence>
<dbReference type="EMBL" id="DS268426">
    <property type="protein sequence ID" value="EFO92985.1"/>
    <property type="molecule type" value="Genomic_DNA"/>
</dbReference>